<gene>
    <name evidence="2" type="ORF">PICMEDRAFT_95680</name>
</gene>
<evidence type="ECO:0000313" key="3">
    <source>
        <dbReference type="Proteomes" id="UP000094455"/>
    </source>
</evidence>
<keyword evidence="3" id="KW-1185">Reference proteome</keyword>
<feature type="region of interest" description="Disordered" evidence="1">
    <location>
        <begin position="33"/>
        <end position="57"/>
    </location>
</feature>
<proteinExistence type="predicted"/>
<protein>
    <submittedName>
        <fullName evidence="2">Uncharacterized protein</fullName>
    </submittedName>
</protein>
<dbReference type="GeneID" id="30181789"/>
<dbReference type="Proteomes" id="UP000094455">
    <property type="component" value="Unassembled WGS sequence"/>
</dbReference>
<reference evidence="2 3" key="1">
    <citation type="journal article" date="2016" name="Proc. Natl. Acad. Sci. U.S.A.">
        <title>Comparative genomics of biotechnologically important yeasts.</title>
        <authorList>
            <person name="Riley R."/>
            <person name="Haridas S."/>
            <person name="Wolfe K.H."/>
            <person name="Lopes M.R."/>
            <person name="Hittinger C.T."/>
            <person name="Goeker M."/>
            <person name="Salamov A.A."/>
            <person name="Wisecaver J.H."/>
            <person name="Long T.M."/>
            <person name="Calvey C.H."/>
            <person name="Aerts A.L."/>
            <person name="Barry K.W."/>
            <person name="Choi C."/>
            <person name="Clum A."/>
            <person name="Coughlan A.Y."/>
            <person name="Deshpande S."/>
            <person name="Douglass A.P."/>
            <person name="Hanson S.J."/>
            <person name="Klenk H.-P."/>
            <person name="LaButti K.M."/>
            <person name="Lapidus A."/>
            <person name="Lindquist E.A."/>
            <person name="Lipzen A.M."/>
            <person name="Meier-Kolthoff J.P."/>
            <person name="Ohm R.A."/>
            <person name="Otillar R.P."/>
            <person name="Pangilinan J.L."/>
            <person name="Peng Y."/>
            <person name="Rokas A."/>
            <person name="Rosa C.A."/>
            <person name="Scheuner C."/>
            <person name="Sibirny A.A."/>
            <person name="Slot J.C."/>
            <person name="Stielow J.B."/>
            <person name="Sun H."/>
            <person name="Kurtzman C.P."/>
            <person name="Blackwell M."/>
            <person name="Grigoriev I.V."/>
            <person name="Jeffries T.W."/>
        </authorList>
    </citation>
    <scope>NUCLEOTIDE SEQUENCE [LARGE SCALE GENOMIC DNA]</scope>
    <source>
        <strain evidence="2 3">NRRL Y-2026</strain>
    </source>
</reference>
<dbReference type="RefSeq" id="XP_019020235.1">
    <property type="nucleotide sequence ID" value="XM_019165102.1"/>
</dbReference>
<dbReference type="EMBL" id="KV454001">
    <property type="protein sequence ID" value="ODQ49122.1"/>
    <property type="molecule type" value="Genomic_DNA"/>
</dbReference>
<evidence type="ECO:0000256" key="1">
    <source>
        <dbReference type="SAM" id="MobiDB-lite"/>
    </source>
</evidence>
<organism evidence="2 3">
    <name type="scientific">Pichia membranifaciens NRRL Y-2026</name>
    <dbReference type="NCBI Taxonomy" id="763406"/>
    <lineage>
        <taxon>Eukaryota</taxon>
        <taxon>Fungi</taxon>
        <taxon>Dikarya</taxon>
        <taxon>Ascomycota</taxon>
        <taxon>Saccharomycotina</taxon>
        <taxon>Pichiomycetes</taxon>
        <taxon>Pichiales</taxon>
        <taxon>Pichiaceae</taxon>
        <taxon>Pichia</taxon>
    </lineage>
</organism>
<accession>A0A1E3NSS3</accession>
<name>A0A1E3NSS3_9ASCO</name>
<sequence length="57" mass="6229">MAFAISEVECSMCIASLNSTAEEPKKKRVWLDDGIITSGKNGNAASRSRRPSEKDNK</sequence>
<evidence type="ECO:0000313" key="2">
    <source>
        <dbReference type="EMBL" id="ODQ49122.1"/>
    </source>
</evidence>
<dbReference type="AlphaFoldDB" id="A0A1E3NSS3"/>